<gene>
    <name evidence="2" type="ORF">UFOVP116_101</name>
</gene>
<feature type="domain" description="Adaptor protein ClpS core" evidence="1">
    <location>
        <begin position="19"/>
        <end position="97"/>
    </location>
</feature>
<name>A0A6J5L6M6_9CAUD</name>
<dbReference type="GO" id="GO:0006508">
    <property type="term" value="P:proteolysis"/>
    <property type="evidence" value="ECO:0007669"/>
    <property type="project" value="InterPro"/>
</dbReference>
<proteinExistence type="inferred from homology"/>
<sequence>MSKAATDTKTKIQVNTKVKEPSKYRVLYLNDDVTSMDFVVESLVIVFKYDHDTAVQTTIAVHEQGSAVVAVLPYEIAEQKAIEVTLMAREAGFPFQVKIEAAV</sequence>
<dbReference type="InterPro" id="IPR014719">
    <property type="entry name" value="Ribosomal_bL12_C/ClpS-like"/>
</dbReference>
<dbReference type="GO" id="GO:0030163">
    <property type="term" value="P:protein catabolic process"/>
    <property type="evidence" value="ECO:0007669"/>
    <property type="project" value="InterPro"/>
</dbReference>
<dbReference type="PANTHER" id="PTHR33473">
    <property type="entry name" value="ATP-DEPENDENT CLP PROTEASE ADAPTER PROTEIN CLPS1, CHLOROPLASTIC"/>
    <property type="match status" value="1"/>
</dbReference>
<reference evidence="2" key="1">
    <citation type="submission" date="2020-04" db="EMBL/GenBank/DDBJ databases">
        <authorList>
            <person name="Chiriac C."/>
            <person name="Salcher M."/>
            <person name="Ghai R."/>
            <person name="Kavagutti S V."/>
        </authorList>
    </citation>
    <scope>NUCLEOTIDE SEQUENCE</scope>
</reference>
<organism evidence="2">
    <name type="scientific">uncultured Caudovirales phage</name>
    <dbReference type="NCBI Taxonomy" id="2100421"/>
    <lineage>
        <taxon>Viruses</taxon>
        <taxon>Duplodnaviria</taxon>
        <taxon>Heunggongvirae</taxon>
        <taxon>Uroviricota</taxon>
        <taxon>Caudoviricetes</taxon>
        <taxon>Peduoviridae</taxon>
        <taxon>Maltschvirus</taxon>
        <taxon>Maltschvirus maltsch</taxon>
    </lineage>
</organism>
<evidence type="ECO:0000259" key="1">
    <source>
        <dbReference type="Pfam" id="PF02617"/>
    </source>
</evidence>
<dbReference type="Gene3D" id="3.30.1390.10">
    <property type="match status" value="1"/>
</dbReference>
<dbReference type="Pfam" id="PF02617">
    <property type="entry name" value="ClpS"/>
    <property type="match status" value="1"/>
</dbReference>
<protein>
    <submittedName>
        <fullName evidence="2">COG2127 Uncharacterized conserved protein</fullName>
    </submittedName>
</protein>
<accession>A0A6J5L6M6</accession>
<dbReference type="EMBL" id="LR796237">
    <property type="protein sequence ID" value="CAB4129745.1"/>
    <property type="molecule type" value="Genomic_DNA"/>
</dbReference>
<dbReference type="SUPFAM" id="SSF54736">
    <property type="entry name" value="ClpS-like"/>
    <property type="match status" value="1"/>
</dbReference>
<dbReference type="HAMAP" id="MF_00302">
    <property type="entry name" value="ClpS"/>
    <property type="match status" value="1"/>
</dbReference>
<dbReference type="InterPro" id="IPR003769">
    <property type="entry name" value="ClpS_core"/>
</dbReference>
<dbReference type="PANTHER" id="PTHR33473:SF19">
    <property type="entry name" value="ATP-DEPENDENT CLP PROTEASE ADAPTER PROTEIN CLPS"/>
    <property type="match status" value="1"/>
</dbReference>
<dbReference type="InterPro" id="IPR022935">
    <property type="entry name" value="ClpS"/>
</dbReference>
<evidence type="ECO:0000313" key="2">
    <source>
        <dbReference type="EMBL" id="CAB4129745.1"/>
    </source>
</evidence>